<dbReference type="InterPro" id="IPR007861">
    <property type="entry name" value="DNA_mismatch_repair_MutS_clamp"/>
</dbReference>
<evidence type="ECO:0000256" key="3">
    <source>
        <dbReference type="ARBA" id="ARBA00022840"/>
    </source>
</evidence>
<dbReference type="Pfam" id="PF05190">
    <property type="entry name" value="MutS_IV"/>
    <property type="match status" value="1"/>
</dbReference>
<keyword evidence="2" id="KW-0547">Nucleotide-binding</keyword>
<dbReference type="PANTHER" id="PTHR11361">
    <property type="entry name" value="DNA MISMATCH REPAIR PROTEIN MUTS FAMILY MEMBER"/>
    <property type="match status" value="1"/>
</dbReference>
<feature type="domain" description="DNA mismatch repair protein MutS core" evidence="6">
    <location>
        <begin position="1"/>
        <end position="271"/>
    </location>
</feature>
<dbReference type="SUPFAM" id="SSF52540">
    <property type="entry name" value="P-loop containing nucleoside triphosphate hydrolases"/>
    <property type="match status" value="1"/>
</dbReference>
<dbReference type="SUPFAM" id="SSF48334">
    <property type="entry name" value="DNA repair protein MutS, domain III"/>
    <property type="match status" value="1"/>
</dbReference>
<dbReference type="PANTHER" id="PTHR11361:SF21">
    <property type="entry name" value="MUTS PROTEIN HOMOLOG 4"/>
    <property type="match status" value="1"/>
</dbReference>
<dbReference type="Proteomes" id="UP001497383">
    <property type="component" value="Chromosome 1"/>
</dbReference>
<dbReference type="InterPro" id="IPR045076">
    <property type="entry name" value="MutS"/>
</dbReference>
<dbReference type="Pfam" id="PF00488">
    <property type="entry name" value="MutS_V"/>
    <property type="match status" value="1"/>
</dbReference>
<dbReference type="GeneID" id="92206158"/>
<evidence type="ECO:0000256" key="2">
    <source>
        <dbReference type="ARBA" id="ARBA00022741"/>
    </source>
</evidence>
<evidence type="ECO:0000259" key="6">
    <source>
        <dbReference type="SMART" id="SM00533"/>
    </source>
</evidence>
<evidence type="ECO:0000313" key="9">
    <source>
        <dbReference type="Proteomes" id="UP001497383"/>
    </source>
</evidence>
<keyword evidence="4" id="KW-0238">DNA-binding</keyword>
<dbReference type="EMBL" id="OZ022405">
    <property type="protein sequence ID" value="CAK9436404.1"/>
    <property type="molecule type" value="Genomic_DNA"/>
</dbReference>
<dbReference type="Gene3D" id="1.10.1420.10">
    <property type="match status" value="2"/>
</dbReference>
<reference evidence="8 9" key="1">
    <citation type="submission" date="2024-03" db="EMBL/GenBank/DDBJ databases">
        <authorList>
            <person name="Brejova B."/>
        </authorList>
    </citation>
    <scope>NUCLEOTIDE SEQUENCE [LARGE SCALE GENOMIC DNA]</scope>
    <source>
        <strain evidence="8 9">CBS 14171</strain>
    </source>
</reference>
<sequence>MDFCESPSFIRTINQINVHNPTTIVLPDLPRRSHIEKLKFVVHSNDIAEHLEGANSSLLRQVREILTHENTSTATALINHYICDDVNPARTGSELAQLRANAVKNGINGLLDVSRSVRETILEQVSEYVQNLSLEHNLALDYRYESCRGFYLRIKFQNDLRAPEIPNELVNCVEKKNMLECTSVDLLKQSSRLHEILSEITTLSTIILQDLFEQCRENAPIFLMISEAVATLDLLCSFAEFISAQKQCYVCPEFGDYLHVRQSRHPILAEKIPCFVPNDYSCVPEISRFQIITGANMSGKSVYLKQLAYIVIMAQMGLYVPAEYATVRIQKSLLSRIPSDTAEINVSSFSNEMNDMKRIVANANRDSLVSIDELGRGTSLKDGFFICLATSTHFQEVAEILSNKSYVLASHMQSVEVNGKMTLVYKLQPGELDLTGYGIKLAESSRLLPVDMIQSSKIIAEKLRARAQSPENSADKLLSRRRKLIWELYFALTQVYNLNCNPTYKIDLLRTPQARFVEEISGGPSAS</sequence>
<dbReference type="Gene3D" id="3.40.50.300">
    <property type="entry name" value="P-loop containing nucleotide triphosphate hydrolases"/>
    <property type="match status" value="1"/>
</dbReference>
<evidence type="ECO:0000256" key="4">
    <source>
        <dbReference type="ARBA" id="ARBA00023125"/>
    </source>
</evidence>
<dbReference type="RefSeq" id="XP_066827900.1">
    <property type="nucleotide sequence ID" value="XM_066976940.1"/>
</dbReference>
<evidence type="ECO:0000259" key="7">
    <source>
        <dbReference type="SMART" id="SM00534"/>
    </source>
</evidence>
<evidence type="ECO:0000313" key="8">
    <source>
        <dbReference type="EMBL" id="CAK9436404.1"/>
    </source>
</evidence>
<accession>A0ABP0ZGL2</accession>
<keyword evidence="5" id="KW-0469">Meiosis</keyword>
<evidence type="ECO:0008006" key="10">
    <source>
        <dbReference type="Google" id="ProtNLM"/>
    </source>
</evidence>
<proteinExistence type="inferred from homology"/>
<comment type="similarity">
    <text evidence="1">Belongs to the DNA mismatch repair MutS family.</text>
</comment>
<gene>
    <name evidence="8" type="ORF">LODBEIA_P09620</name>
</gene>
<protein>
    <recommendedName>
        <fullName evidence="10">DNA mismatch repair proteins mutS family domain-containing protein</fullName>
    </recommendedName>
</protein>
<dbReference type="InterPro" id="IPR027417">
    <property type="entry name" value="P-loop_NTPase"/>
</dbReference>
<feature type="domain" description="DNA mismatch repair proteins mutS family" evidence="7">
    <location>
        <begin position="287"/>
        <end position="461"/>
    </location>
</feature>
<dbReference type="SMART" id="SM00534">
    <property type="entry name" value="MUTSac"/>
    <property type="match status" value="1"/>
</dbReference>
<dbReference type="SMART" id="SM00533">
    <property type="entry name" value="MUTSd"/>
    <property type="match status" value="1"/>
</dbReference>
<evidence type="ECO:0000256" key="5">
    <source>
        <dbReference type="ARBA" id="ARBA00023254"/>
    </source>
</evidence>
<keyword evidence="3" id="KW-0067">ATP-binding</keyword>
<dbReference type="InterPro" id="IPR036187">
    <property type="entry name" value="DNA_mismatch_repair_MutS_sf"/>
</dbReference>
<organism evidence="8 9">
    <name type="scientific">Lodderomyces beijingensis</name>
    <dbReference type="NCBI Taxonomy" id="1775926"/>
    <lineage>
        <taxon>Eukaryota</taxon>
        <taxon>Fungi</taxon>
        <taxon>Dikarya</taxon>
        <taxon>Ascomycota</taxon>
        <taxon>Saccharomycotina</taxon>
        <taxon>Pichiomycetes</taxon>
        <taxon>Debaryomycetaceae</taxon>
        <taxon>Candida/Lodderomyces clade</taxon>
        <taxon>Lodderomyces</taxon>
    </lineage>
</organism>
<name>A0ABP0ZGL2_9ASCO</name>
<evidence type="ECO:0000256" key="1">
    <source>
        <dbReference type="ARBA" id="ARBA00006271"/>
    </source>
</evidence>
<dbReference type="InterPro" id="IPR007696">
    <property type="entry name" value="DNA_mismatch_repair_MutS_core"/>
</dbReference>
<dbReference type="InterPro" id="IPR000432">
    <property type="entry name" value="DNA_mismatch_repair_MutS_C"/>
</dbReference>
<keyword evidence="9" id="KW-1185">Reference proteome</keyword>